<proteinExistence type="predicted"/>
<evidence type="ECO:0000313" key="2">
    <source>
        <dbReference type="Proteomes" id="UP000284644"/>
    </source>
</evidence>
<sequence>MAKKIKCPGFLCGSTDVEYLGGNQRTSLNLNPLHPFTLVNTKPKGKQKFRCRKCGKVFEAKI</sequence>
<name>A0A414I3Y6_9FIRM</name>
<dbReference type="Proteomes" id="UP000284644">
    <property type="component" value="Unassembled WGS sequence"/>
</dbReference>
<reference evidence="1 2" key="1">
    <citation type="submission" date="2018-08" db="EMBL/GenBank/DDBJ databases">
        <title>A genome reference for cultivated species of the human gut microbiota.</title>
        <authorList>
            <person name="Zou Y."/>
            <person name="Xue W."/>
            <person name="Luo G."/>
        </authorList>
    </citation>
    <scope>NUCLEOTIDE SEQUENCE [LARGE SCALE GENOMIC DNA]</scope>
    <source>
        <strain evidence="1 2">AM29-25AC</strain>
    </source>
</reference>
<protein>
    <submittedName>
        <fullName evidence="1">Uncharacterized protein</fullName>
    </submittedName>
</protein>
<organism evidence="1 2">
    <name type="scientific">Blautia obeum</name>
    <dbReference type="NCBI Taxonomy" id="40520"/>
    <lineage>
        <taxon>Bacteria</taxon>
        <taxon>Bacillati</taxon>
        <taxon>Bacillota</taxon>
        <taxon>Clostridia</taxon>
        <taxon>Lachnospirales</taxon>
        <taxon>Lachnospiraceae</taxon>
        <taxon>Blautia</taxon>
    </lineage>
</organism>
<dbReference type="RefSeq" id="WP_118045893.1">
    <property type="nucleotide sequence ID" value="NZ_QSJW01000014.1"/>
</dbReference>
<evidence type="ECO:0000313" key="1">
    <source>
        <dbReference type="EMBL" id="RHE09587.1"/>
    </source>
</evidence>
<comment type="caution">
    <text evidence="1">The sequence shown here is derived from an EMBL/GenBank/DDBJ whole genome shotgun (WGS) entry which is preliminary data.</text>
</comment>
<accession>A0A414I3Y6</accession>
<dbReference type="EMBL" id="QSJW01000014">
    <property type="protein sequence ID" value="RHE09587.1"/>
    <property type="molecule type" value="Genomic_DNA"/>
</dbReference>
<dbReference type="AlphaFoldDB" id="A0A414I3Y6"/>
<gene>
    <name evidence="1" type="ORF">DW767_16915</name>
</gene>